<proteinExistence type="predicted"/>
<evidence type="ECO:0000313" key="1">
    <source>
        <dbReference type="EMBL" id="KAK7754609.1"/>
    </source>
</evidence>
<gene>
    <name evidence="1" type="ORF">SLS62_003392</name>
</gene>
<dbReference type="EMBL" id="JAKJXP020000019">
    <property type="protein sequence ID" value="KAK7754609.1"/>
    <property type="molecule type" value="Genomic_DNA"/>
</dbReference>
<comment type="caution">
    <text evidence="1">The sequence shown here is derived from an EMBL/GenBank/DDBJ whole genome shotgun (WGS) entry which is preliminary data.</text>
</comment>
<organism evidence="1 2">
    <name type="scientific">Diatrype stigma</name>
    <dbReference type="NCBI Taxonomy" id="117547"/>
    <lineage>
        <taxon>Eukaryota</taxon>
        <taxon>Fungi</taxon>
        <taxon>Dikarya</taxon>
        <taxon>Ascomycota</taxon>
        <taxon>Pezizomycotina</taxon>
        <taxon>Sordariomycetes</taxon>
        <taxon>Xylariomycetidae</taxon>
        <taxon>Xylariales</taxon>
        <taxon>Diatrypaceae</taxon>
        <taxon>Diatrype</taxon>
    </lineage>
</organism>
<name>A0AAN9YUB5_9PEZI</name>
<keyword evidence="2" id="KW-1185">Reference proteome</keyword>
<dbReference type="Proteomes" id="UP001320420">
    <property type="component" value="Unassembled WGS sequence"/>
</dbReference>
<sequence>MADNKGSNNDRKTIEHYGLKRVPENLGPSDAEFAEKYIGPLTDDWEAYMVKSPRSSSSSGSDPEEWDNLHSYVLSLSQQAYMISFVALTRGEHLGAERLTEMRFHEMIIDNIRAAAATAAAEAVPNEAGGSNDANSTTGRTRLPNIRWIGARMIIHEGAADSIRAVFEQAGTDVLDRGTVEVTPADGARFSACFDGNPLARSVRSLTQHHAAEMGGAFIKRFIFIAEGNEFGQPRLHMLVELGWPTAAADLKPRPAPIPLFSCGGVIKMT</sequence>
<protein>
    <submittedName>
        <fullName evidence="1">Uncharacterized protein</fullName>
    </submittedName>
</protein>
<reference evidence="1 2" key="1">
    <citation type="submission" date="2024-02" db="EMBL/GenBank/DDBJ databases">
        <title>De novo assembly and annotation of 12 fungi associated with fruit tree decline syndrome in Ontario, Canada.</title>
        <authorList>
            <person name="Sulman M."/>
            <person name="Ellouze W."/>
            <person name="Ilyukhin E."/>
        </authorList>
    </citation>
    <scope>NUCLEOTIDE SEQUENCE [LARGE SCALE GENOMIC DNA]</scope>
    <source>
        <strain evidence="1 2">M11/M66-122</strain>
    </source>
</reference>
<evidence type="ECO:0000313" key="2">
    <source>
        <dbReference type="Proteomes" id="UP001320420"/>
    </source>
</evidence>
<dbReference type="AlphaFoldDB" id="A0AAN9YUB5"/>
<accession>A0AAN9YUB5</accession>